<evidence type="ECO:0000259" key="1">
    <source>
        <dbReference type="Pfam" id="PF12867"/>
    </source>
</evidence>
<dbReference type="Gene3D" id="1.20.120.450">
    <property type="entry name" value="dinb family like domain"/>
    <property type="match status" value="1"/>
</dbReference>
<dbReference type="EMBL" id="LGUE01000004">
    <property type="protein sequence ID" value="KON84581.1"/>
    <property type="molecule type" value="Genomic_DNA"/>
</dbReference>
<keyword evidence="3" id="KW-1185">Reference proteome</keyword>
<dbReference type="OrthoDB" id="119432at2"/>
<accession>A0A0J5SIM7</accession>
<comment type="caution">
    <text evidence="2">The sequence shown here is derived from an EMBL/GenBank/DDBJ whole genome shotgun (WGS) entry which is preliminary data.</text>
</comment>
<dbReference type="Proteomes" id="UP000037405">
    <property type="component" value="Unassembled WGS sequence"/>
</dbReference>
<evidence type="ECO:0000313" key="2">
    <source>
        <dbReference type="EMBL" id="KON84581.1"/>
    </source>
</evidence>
<dbReference type="InterPro" id="IPR024775">
    <property type="entry name" value="DinB-like"/>
</dbReference>
<dbReference type="AlphaFoldDB" id="A0A0J5SIM7"/>
<evidence type="ECO:0000313" key="3">
    <source>
        <dbReference type="Proteomes" id="UP000037405"/>
    </source>
</evidence>
<name>A0A0J5SIM7_9BACI</name>
<dbReference type="Pfam" id="PF12867">
    <property type="entry name" value="DinB_2"/>
    <property type="match status" value="1"/>
</dbReference>
<dbReference type="InterPro" id="IPR034660">
    <property type="entry name" value="DinB/YfiT-like"/>
</dbReference>
<reference evidence="3" key="1">
    <citation type="submission" date="2015-07" db="EMBL/GenBank/DDBJ databases">
        <title>Fjat-14235 jcm11544.</title>
        <authorList>
            <person name="Liu B."/>
            <person name="Wang J."/>
            <person name="Zhu Y."/>
            <person name="Liu G."/>
            <person name="Chen Q."/>
            <person name="Chen Z."/>
            <person name="Lan J."/>
            <person name="Che J."/>
            <person name="Ge C."/>
            <person name="Shi H."/>
            <person name="Pan Z."/>
            <person name="Liu X."/>
        </authorList>
    </citation>
    <scope>NUCLEOTIDE SEQUENCE [LARGE SCALE GENOMIC DNA]</scope>
    <source>
        <strain evidence="3">JCM 11544</strain>
    </source>
</reference>
<sequence length="156" mass="18451">MSSIEWIIFNIEEVRRRSTNVWRSIPEDKLHWRPDAEAMSMLEMIRHVLESEHYYHLAIKNKGSLDAFDSPFESRPYTNVEDELAFATGYHEAFLETIRSYTEEDLKEISIDRSESGYVRDLGDMLLRIPYHEAVHTGQLLDYLRTAGVNRVRIWD</sequence>
<dbReference type="RefSeq" id="WP_048005153.1">
    <property type="nucleotide sequence ID" value="NZ_JAUKEF010000003.1"/>
</dbReference>
<protein>
    <recommendedName>
        <fullName evidence="1">DinB-like domain-containing protein</fullName>
    </recommendedName>
</protein>
<feature type="domain" description="DinB-like" evidence="1">
    <location>
        <begin position="11"/>
        <end position="140"/>
    </location>
</feature>
<dbReference type="PATRIC" id="fig|189381.12.peg.2227"/>
<proteinExistence type="predicted"/>
<dbReference type="SUPFAM" id="SSF109854">
    <property type="entry name" value="DinB/YfiT-like putative metalloenzymes"/>
    <property type="match status" value="1"/>
</dbReference>
<gene>
    <name evidence="2" type="ORF">AF331_11060</name>
</gene>
<organism evidence="2 3">
    <name type="scientific">Rossellomorea marisflavi</name>
    <dbReference type="NCBI Taxonomy" id="189381"/>
    <lineage>
        <taxon>Bacteria</taxon>
        <taxon>Bacillati</taxon>
        <taxon>Bacillota</taxon>
        <taxon>Bacilli</taxon>
        <taxon>Bacillales</taxon>
        <taxon>Bacillaceae</taxon>
        <taxon>Rossellomorea</taxon>
    </lineage>
</organism>
<dbReference type="STRING" id="189381.GCA_900166615_01675"/>